<proteinExistence type="predicted"/>
<feature type="domain" description="YjiS-like" evidence="2">
    <location>
        <begin position="162"/>
        <end position="197"/>
    </location>
</feature>
<evidence type="ECO:0000313" key="3">
    <source>
        <dbReference type="EMBL" id="QDL92062.1"/>
    </source>
</evidence>
<protein>
    <submittedName>
        <fullName evidence="3">DUF1127 domain-containing protein</fullName>
    </submittedName>
</protein>
<dbReference type="KEGG" id="ppru:FDP22_09920"/>
<name>A0A5B8FZI0_9RHOB</name>
<sequence length="209" mass="22219">MVPVTCPSLARNANKAPVAIRPPGPPPMRPSARAFRPAPRRFASRKGPRIHREAAAALPPPDARHAAPQPGASCPGGAAVPRPGGARVFILHMDLAIDAPLACQTCIFTVLCTEGFRPICLLDRHSCPHTNDIGNRIMALYEPTASGAYGAAKTRSLFGSIVERYTVWQRTRATSRALRALSPAQLSDIGLEPGEIDALADTLARGHQS</sequence>
<accession>A0A5B8FZI0</accession>
<evidence type="ECO:0000256" key="1">
    <source>
        <dbReference type="SAM" id="MobiDB-lite"/>
    </source>
</evidence>
<feature type="compositionally biased region" description="Pro residues" evidence="1">
    <location>
        <begin position="20"/>
        <end position="29"/>
    </location>
</feature>
<organism evidence="3 4">
    <name type="scientific">Paroceanicella profunda</name>
    <dbReference type="NCBI Taxonomy" id="2579971"/>
    <lineage>
        <taxon>Bacteria</taxon>
        <taxon>Pseudomonadati</taxon>
        <taxon>Pseudomonadota</taxon>
        <taxon>Alphaproteobacteria</taxon>
        <taxon>Rhodobacterales</taxon>
        <taxon>Paracoccaceae</taxon>
        <taxon>Paroceanicella</taxon>
    </lineage>
</organism>
<keyword evidence="4" id="KW-1185">Reference proteome</keyword>
<dbReference type="OrthoDB" id="9954265at2"/>
<reference evidence="3 4" key="1">
    <citation type="submission" date="2019-06" db="EMBL/GenBank/DDBJ databases">
        <title>Genome sequence of Rhodobacteraceae bacterium D4M1.</title>
        <authorList>
            <person name="Cao J."/>
        </authorList>
    </citation>
    <scope>NUCLEOTIDE SEQUENCE [LARGE SCALE GENOMIC DNA]</scope>
    <source>
        <strain evidence="3 4">D4M1</strain>
    </source>
</reference>
<feature type="region of interest" description="Disordered" evidence="1">
    <location>
        <begin position="15"/>
        <end position="78"/>
    </location>
</feature>
<evidence type="ECO:0000259" key="2">
    <source>
        <dbReference type="Pfam" id="PF06568"/>
    </source>
</evidence>
<dbReference type="InterPro" id="IPR009506">
    <property type="entry name" value="YjiS-like"/>
</dbReference>
<dbReference type="Proteomes" id="UP000305888">
    <property type="component" value="Chromosome"/>
</dbReference>
<feature type="compositionally biased region" description="Basic residues" evidence="1">
    <location>
        <begin position="38"/>
        <end position="49"/>
    </location>
</feature>
<dbReference type="AlphaFoldDB" id="A0A5B8FZI0"/>
<dbReference type="Pfam" id="PF06568">
    <property type="entry name" value="YjiS-like"/>
    <property type="match status" value="1"/>
</dbReference>
<gene>
    <name evidence="3" type="ORF">FDP22_09920</name>
</gene>
<dbReference type="EMBL" id="CP040818">
    <property type="protein sequence ID" value="QDL92062.1"/>
    <property type="molecule type" value="Genomic_DNA"/>
</dbReference>
<evidence type="ECO:0000313" key="4">
    <source>
        <dbReference type="Proteomes" id="UP000305888"/>
    </source>
</evidence>